<organism evidence="2 3">
    <name type="scientific">Stephanodiscus triporus</name>
    <dbReference type="NCBI Taxonomy" id="2934178"/>
    <lineage>
        <taxon>Eukaryota</taxon>
        <taxon>Sar</taxon>
        <taxon>Stramenopiles</taxon>
        <taxon>Ochrophyta</taxon>
        <taxon>Bacillariophyta</taxon>
        <taxon>Coscinodiscophyceae</taxon>
        <taxon>Thalassiosirophycidae</taxon>
        <taxon>Stephanodiscales</taxon>
        <taxon>Stephanodiscaceae</taxon>
        <taxon>Stephanodiscus</taxon>
    </lineage>
</organism>
<evidence type="ECO:0000313" key="3">
    <source>
        <dbReference type="Proteomes" id="UP001530315"/>
    </source>
</evidence>
<dbReference type="InterPro" id="IPR050600">
    <property type="entry name" value="SETD3_SETD6_MTase"/>
</dbReference>
<dbReference type="PANTHER" id="PTHR13271">
    <property type="entry name" value="UNCHARACTERIZED PUTATIVE METHYLTRANSFERASE"/>
    <property type="match status" value="1"/>
</dbReference>
<name>A0ABD3MUG1_9STRA</name>
<reference evidence="2 3" key="1">
    <citation type="submission" date="2024-10" db="EMBL/GenBank/DDBJ databases">
        <title>Updated reference genomes for cyclostephanoid diatoms.</title>
        <authorList>
            <person name="Roberts W.R."/>
            <person name="Alverson A.J."/>
        </authorList>
    </citation>
    <scope>NUCLEOTIDE SEQUENCE [LARGE SCALE GENOMIC DNA]</scope>
    <source>
        <strain evidence="2 3">AJA276-08</strain>
    </source>
</reference>
<proteinExistence type="predicted"/>
<dbReference type="InterPro" id="IPR046341">
    <property type="entry name" value="SET_dom_sf"/>
</dbReference>
<keyword evidence="3" id="KW-1185">Reference proteome</keyword>
<feature type="region of interest" description="Disordered" evidence="1">
    <location>
        <begin position="160"/>
        <end position="181"/>
    </location>
</feature>
<comment type="caution">
    <text evidence="2">The sequence shown here is derived from an EMBL/GenBank/DDBJ whole genome shotgun (WGS) entry which is preliminary data.</text>
</comment>
<evidence type="ECO:0008006" key="4">
    <source>
        <dbReference type="Google" id="ProtNLM"/>
    </source>
</evidence>
<dbReference type="EMBL" id="JALLAZ020001741">
    <property type="protein sequence ID" value="KAL3765877.1"/>
    <property type="molecule type" value="Genomic_DNA"/>
</dbReference>
<dbReference type="CDD" id="cd10527">
    <property type="entry name" value="SET_LSMT"/>
    <property type="match status" value="1"/>
</dbReference>
<dbReference type="AlphaFoldDB" id="A0ABD3MUG1"/>
<dbReference type="Proteomes" id="UP001530315">
    <property type="component" value="Unassembled WGS sequence"/>
</dbReference>
<gene>
    <name evidence="2" type="ORF">ACHAW5_002110</name>
</gene>
<protein>
    <recommendedName>
        <fullName evidence="4">SET domain-containing protein</fullName>
    </recommendedName>
</protein>
<dbReference type="PANTHER" id="PTHR13271:SF151">
    <property type="entry name" value="SET DOMAIN-CONTAINING PROTEIN 4"/>
    <property type="match status" value="1"/>
</dbReference>
<evidence type="ECO:0000313" key="2">
    <source>
        <dbReference type="EMBL" id="KAL3765877.1"/>
    </source>
</evidence>
<sequence>MGGGTRGGRMDVANVVDPGGMDRRDYHYMDEGAMCDVVREMAREMRLGEDSAWHPYLDHVALPRLVASWNEGALGELQGLPPSADADRHVRWFDGRCRGGVDADAILDGDDVTARSLVAFVSRASEVGMIPVYDLLNHHNGKRNAKLSVTEEGVKLVAVVGDDRDRDNDDNDDADADGRRHRNDIIEKGQEIYLSYGLKTASTVYRDYGFVEEWPTCWNFMDPASGDNFAFVSFPHGVSAINPTGEYLRSMWSANASPAEYEARARMHTESLSVLDLERFARAAHDRSGEFPSTVDEDELKLEDIRKSMLVSDGDGGNISNVEDVINAISYRIAFKSALLGSALYAELIMATKFNEIESKEEL</sequence>
<accession>A0ABD3MUG1</accession>
<dbReference type="Gene3D" id="3.90.1410.10">
    <property type="entry name" value="set domain protein methyltransferase, domain 1"/>
    <property type="match status" value="1"/>
</dbReference>
<evidence type="ECO:0000256" key="1">
    <source>
        <dbReference type="SAM" id="MobiDB-lite"/>
    </source>
</evidence>
<dbReference type="SUPFAM" id="SSF82199">
    <property type="entry name" value="SET domain"/>
    <property type="match status" value="1"/>
</dbReference>